<keyword evidence="8" id="KW-1185">Reference proteome</keyword>
<dbReference type="SUPFAM" id="SSF52540">
    <property type="entry name" value="P-loop containing nucleoside triphosphate hydrolases"/>
    <property type="match status" value="1"/>
</dbReference>
<keyword evidence="1 4" id="KW-0547">Nucleotide-binding</keyword>
<dbReference type="RefSeq" id="WP_074798055.1">
    <property type="nucleotide sequence ID" value="NZ_FOVJ01000007.1"/>
</dbReference>
<evidence type="ECO:0000259" key="6">
    <source>
        <dbReference type="Pfam" id="PF22740"/>
    </source>
</evidence>
<feature type="binding site" evidence="4">
    <location>
        <begin position="8"/>
        <end position="15"/>
    </location>
    <ligand>
        <name>ATP</name>
        <dbReference type="ChEBI" id="CHEBI:30616"/>
    </ligand>
</feature>
<dbReference type="AlphaFoldDB" id="A0A1I5EAT2"/>
<dbReference type="InterPro" id="IPR027417">
    <property type="entry name" value="P-loop_NTPase"/>
</dbReference>
<dbReference type="InterPro" id="IPR053931">
    <property type="entry name" value="RapZ_C"/>
</dbReference>
<dbReference type="OrthoDB" id="9784461at2"/>
<dbReference type="Pfam" id="PF22740">
    <property type="entry name" value="PapZ_C"/>
    <property type="match status" value="1"/>
</dbReference>
<sequence>MQLIVISGLSGSGKSIALTVLEDNGFYCVDNLPANLLPEVTVYLKESGHQRVAVSIDARSRETLHLLPQRLADLRRREMDVHLLFLETKTDTLVKRFSETRRRHPLSDNHSTLPECIEMEREILREIHDLANRIDTSDLSASSLRAWIRDFIGLNHARLTLLFQSFGFKHGVPLDSDMVFDVRCLPNPHYEALLRPLTGKDGGVIEFLEANITVNQMFEDIRRFVDDWLPCFIRDNRNYLTVAIGCTGGRHRSVYFVERLARHFTENNQVLVRHRELDA</sequence>
<dbReference type="EMBL" id="FOVJ01000007">
    <property type="protein sequence ID" value="SFO08649.1"/>
    <property type="molecule type" value="Genomic_DNA"/>
</dbReference>
<reference evidence="8" key="1">
    <citation type="submission" date="2016-10" db="EMBL/GenBank/DDBJ databases">
        <authorList>
            <person name="Varghese N."/>
        </authorList>
    </citation>
    <scope>NUCLEOTIDE SEQUENCE [LARGE SCALE GENOMIC DNA]</scope>
    <source>
        <strain evidence="8">Nsp8</strain>
    </source>
</reference>
<organism evidence="7 8">
    <name type="scientific">Nitrosospira briensis</name>
    <dbReference type="NCBI Taxonomy" id="35799"/>
    <lineage>
        <taxon>Bacteria</taxon>
        <taxon>Pseudomonadati</taxon>
        <taxon>Pseudomonadota</taxon>
        <taxon>Betaproteobacteria</taxon>
        <taxon>Nitrosomonadales</taxon>
        <taxon>Nitrosomonadaceae</taxon>
        <taxon>Nitrosospira</taxon>
    </lineage>
</organism>
<dbReference type="GO" id="GO:0005524">
    <property type="term" value="F:ATP binding"/>
    <property type="evidence" value="ECO:0007669"/>
    <property type="project" value="UniProtKB-UniRule"/>
</dbReference>
<proteinExistence type="inferred from homology"/>
<dbReference type="Gene3D" id="3.40.50.300">
    <property type="entry name" value="P-loop containing nucleotide triphosphate hydrolases"/>
    <property type="match status" value="1"/>
</dbReference>
<dbReference type="NCBIfam" id="NF003828">
    <property type="entry name" value="PRK05416.1"/>
    <property type="match status" value="1"/>
</dbReference>
<dbReference type="GO" id="GO:0005525">
    <property type="term" value="F:GTP binding"/>
    <property type="evidence" value="ECO:0007669"/>
    <property type="project" value="UniProtKB-UniRule"/>
</dbReference>
<dbReference type="STRING" id="1266925.GCA_000619905_01588"/>
<evidence type="ECO:0000256" key="1">
    <source>
        <dbReference type="ARBA" id="ARBA00022741"/>
    </source>
</evidence>
<evidence type="ECO:0000256" key="2">
    <source>
        <dbReference type="ARBA" id="ARBA00022840"/>
    </source>
</evidence>
<dbReference type="InterPro" id="IPR005337">
    <property type="entry name" value="RapZ-like"/>
</dbReference>
<feature type="domain" description="RapZ C-terminal" evidence="6">
    <location>
        <begin position="160"/>
        <end position="277"/>
    </location>
</feature>
<accession>A0A1I5EAT2</accession>
<keyword evidence="3 4" id="KW-0342">GTP-binding</keyword>
<dbReference type="Pfam" id="PF03668">
    <property type="entry name" value="RapZ-like_N"/>
    <property type="match status" value="1"/>
</dbReference>
<evidence type="ECO:0000313" key="8">
    <source>
        <dbReference type="Proteomes" id="UP000183107"/>
    </source>
</evidence>
<evidence type="ECO:0000313" key="7">
    <source>
        <dbReference type="EMBL" id="SFO08649.1"/>
    </source>
</evidence>
<evidence type="ECO:0000256" key="4">
    <source>
        <dbReference type="HAMAP-Rule" id="MF_00636"/>
    </source>
</evidence>
<evidence type="ECO:0000259" key="5">
    <source>
        <dbReference type="Pfam" id="PF03668"/>
    </source>
</evidence>
<dbReference type="Proteomes" id="UP000183107">
    <property type="component" value="Unassembled WGS sequence"/>
</dbReference>
<dbReference type="PANTHER" id="PTHR30448">
    <property type="entry name" value="RNASE ADAPTER PROTEIN RAPZ"/>
    <property type="match status" value="1"/>
</dbReference>
<dbReference type="InterPro" id="IPR053930">
    <property type="entry name" value="RapZ-like_N"/>
</dbReference>
<name>A0A1I5EAT2_9PROT</name>
<dbReference type="PANTHER" id="PTHR30448:SF0">
    <property type="entry name" value="RNASE ADAPTER PROTEIN RAPZ"/>
    <property type="match status" value="1"/>
</dbReference>
<protein>
    <submittedName>
        <fullName evidence="7">UPF0042 nucleotide-binding protein</fullName>
    </submittedName>
</protein>
<dbReference type="PIRSF" id="PIRSF005052">
    <property type="entry name" value="P-loopkin"/>
    <property type="match status" value="1"/>
</dbReference>
<gene>
    <name evidence="7" type="ORF">SAMN05216386_2583</name>
</gene>
<feature type="domain" description="RapZ-like N-terminal" evidence="5">
    <location>
        <begin position="1"/>
        <end position="153"/>
    </location>
</feature>
<evidence type="ECO:0000256" key="3">
    <source>
        <dbReference type="ARBA" id="ARBA00023134"/>
    </source>
</evidence>
<keyword evidence="2 4" id="KW-0067">ATP-binding</keyword>
<feature type="binding site" evidence="4">
    <location>
        <begin position="57"/>
        <end position="60"/>
    </location>
    <ligand>
        <name>GTP</name>
        <dbReference type="ChEBI" id="CHEBI:37565"/>
    </ligand>
</feature>
<dbReference type="HAMAP" id="MF_00636">
    <property type="entry name" value="RapZ_like"/>
    <property type="match status" value="1"/>
</dbReference>